<dbReference type="GO" id="GO:0005789">
    <property type="term" value="C:endoplasmic reticulum membrane"/>
    <property type="evidence" value="ECO:0007669"/>
    <property type="project" value="TreeGrafter"/>
</dbReference>
<keyword evidence="7 10" id="KW-0443">Lipid metabolism</keyword>
<proteinExistence type="inferred from homology"/>
<keyword evidence="9 10" id="KW-0275">Fatty acid biosynthesis</keyword>
<evidence type="ECO:0000256" key="3">
    <source>
        <dbReference type="ARBA" id="ARBA00022679"/>
    </source>
</evidence>
<evidence type="ECO:0000256" key="1">
    <source>
        <dbReference type="ARBA" id="ARBA00004141"/>
    </source>
</evidence>
<keyword evidence="5 10" id="KW-0276">Fatty acid metabolism</keyword>
<evidence type="ECO:0000256" key="8">
    <source>
        <dbReference type="ARBA" id="ARBA00023136"/>
    </source>
</evidence>
<dbReference type="Proteomes" id="UP000019118">
    <property type="component" value="Unassembled WGS sequence"/>
</dbReference>
<evidence type="ECO:0000256" key="10">
    <source>
        <dbReference type="RuleBase" id="RU361115"/>
    </source>
</evidence>
<dbReference type="GO" id="GO:0030148">
    <property type="term" value="P:sphingolipid biosynthetic process"/>
    <property type="evidence" value="ECO:0007669"/>
    <property type="project" value="TreeGrafter"/>
</dbReference>
<evidence type="ECO:0000256" key="4">
    <source>
        <dbReference type="ARBA" id="ARBA00022692"/>
    </source>
</evidence>
<keyword evidence="2 10" id="KW-0444">Lipid biosynthesis</keyword>
<evidence type="ECO:0000256" key="2">
    <source>
        <dbReference type="ARBA" id="ARBA00022516"/>
    </source>
</evidence>
<dbReference type="GO" id="GO:0042761">
    <property type="term" value="P:very long-chain fatty acid biosynthetic process"/>
    <property type="evidence" value="ECO:0007669"/>
    <property type="project" value="TreeGrafter"/>
</dbReference>
<dbReference type="AlphaFoldDB" id="N6TMF1"/>
<feature type="non-terminal residue" evidence="11">
    <location>
        <position position="1"/>
    </location>
</feature>
<evidence type="ECO:0000313" key="13">
    <source>
        <dbReference type="Proteomes" id="UP000019118"/>
    </source>
</evidence>
<comment type="similarity">
    <text evidence="10">Belongs to the ELO family.</text>
</comment>
<name>N6TMF1_DENPD</name>
<evidence type="ECO:0000256" key="6">
    <source>
        <dbReference type="ARBA" id="ARBA00022989"/>
    </source>
</evidence>
<keyword evidence="6 10" id="KW-1133">Transmembrane helix</keyword>
<feature type="transmembrane region" description="Helical" evidence="10">
    <location>
        <begin position="141"/>
        <end position="160"/>
    </location>
</feature>
<comment type="subcellular location">
    <subcellularLocation>
        <location evidence="1">Membrane</location>
        <topology evidence="1">Multi-pass membrane protein</topology>
    </subcellularLocation>
</comment>
<gene>
    <name evidence="12" type="primary">109545586</name>
    <name evidence="11" type="ORF">YQE_12925</name>
</gene>
<feature type="transmembrane region" description="Helical" evidence="10">
    <location>
        <begin position="69"/>
        <end position="95"/>
    </location>
</feature>
<dbReference type="GO" id="GO:0034625">
    <property type="term" value="P:fatty acid elongation, monounsaturated fatty acid"/>
    <property type="evidence" value="ECO:0007669"/>
    <property type="project" value="TreeGrafter"/>
</dbReference>
<dbReference type="InterPro" id="IPR030457">
    <property type="entry name" value="ELO_CS"/>
</dbReference>
<keyword evidence="13" id="KW-1185">Reference proteome</keyword>
<dbReference type="InterPro" id="IPR002076">
    <property type="entry name" value="ELO_fam"/>
</dbReference>
<evidence type="ECO:0000256" key="7">
    <source>
        <dbReference type="ARBA" id="ARBA00023098"/>
    </source>
</evidence>
<dbReference type="GO" id="GO:0009922">
    <property type="term" value="F:fatty acid elongase activity"/>
    <property type="evidence" value="ECO:0007669"/>
    <property type="project" value="UniProtKB-EC"/>
</dbReference>
<dbReference type="KEGG" id="dpa:109545586"/>
<keyword evidence="4 10" id="KW-0812">Transmembrane</keyword>
<dbReference type="EC" id="2.3.1.199" evidence="10"/>
<feature type="transmembrane region" description="Helical" evidence="10">
    <location>
        <begin position="233"/>
        <end position="255"/>
    </location>
</feature>
<dbReference type="PANTHER" id="PTHR11157">
    <property type="entry name" value="FATTY ACID ACYL TRANSFERASE-RELATED"/>
    <property type="match status" value="1"/>
</dbReference>
<feature type="transmembrane region" description="Helical" evidence="10">
    <location>
        <begin position="115"/>
        <end position="134"/>
    </location>
</feature>
<dbReference type="HOGENOM" id="CLU_048483_0_1_1"/>
<dbReference type="EnsemblMetazoa" id="XM_019916363.1">
    <property type="protein sequence ID" value="XP_019771922.1"/>
    <property type="gene ID" value="LOC109545586"/>
</dbReference>
<dbReference type="GO" id="GO:0034626">
    <property type="term" value="P:fatty acid elongation, polyunsaturated fatty acid"/>
    <property type="evidence" value="ECO:0007669"/>
    <property type="project" value="TreeGrafter"/>
</dbReference>
<feature type="transmembrane region" description="Helical" evidence="10">
    <location>
        <begin position="200"/>
        <end position="221"/>
    </location>
</feature>
<dbReference type="EMBL" id="KB741292">
    <property type="protein sequence ID" value="ENN70420.1"/>
    <property type="molecule type" value="Genomic_DNA"/>
</dbReference>
<dbReference type="OrthoDB" id="434092at2759"/>
<accession>N6TMF1</accession>
<dbReference type="GO" id="GO:0019367">
    <property type="term" value="P:fatty acid elongation, saturated fatty acid"/>
    <property type="evidence" value="ECO:0007669"/>
    <property type="project" value="TreeGrafter"/>
</dbReference>
<protein>
    <recommendedName>
        <fullName evidence="10">Elongation of very long chain fatty acids protein</fullName>
        <ecNumber evidence="10">2.3.1.199</ecNumber>
    </recommendedName>
    <alternativeName>
        <fullName evidence="10">Very-long-chain 3-oxoacyl-CoA synthase</fullName>
    </alternativeName>
</protein>
<feature type="transmembrane region" description="Helical" evidence="10">
    <location>
        <begin position="27"/>
        <end position="48"/>
    </location>
</feature>
<organism evidence="11">
    <name type="scientific">Dendroctonus ponderosae</name>
    <name type="common">Mountain pine beetle</name>
    <dbReference type="NCBI Taxonomy" id="77166"/>
    <lineage>
        <taxon>Eukaryota</taxon>
        <taxon>Metazoa</taxon>
        <taxon>Ecdysozoa</taxon>
        <taxon>Arthropoda</taxon>
        <taxon>Hexapoda</taxon>
        <taxon>Insecta</taxon>
        <taxon>Pterygota</taxon>
        <taxon>Neoptera</taxon>
        <taxon>Endopterygota</taxon>
        <taxon>Coleoptera</taxon>
        <taxon>Polyphaga</taxon>
        <taxon>Cucujiformia</taxon>
        <taxon>Curculionidae</taxon>
        <taxon>Scolytinae</taxon>
        <taxon>Dendroctonus</taxon>
    </lineage>
</organism>
<keyword evidence="3 10" id="KW-0808">Transferase</keyword>
<dbReference type="PROSITE" id="PS01188">
    <property type="entry name" value="ELO"/>
    <property type="match status" value="1"/>
</dbReference>
<sequence length="285" mass="33726">MAKVIKTLYEGYMYYMHELADPRTHNIYPFLVSPVPISVILFLWHRFVFKWGPEYMKNRKPFELKKIMIAYNICQVMVNSWIFYGLLMSIHVVNWTCTPVDYSESYWGISHLTYAYYYFILKILDLLDTVFFVLRKKDGHLSFLHTYHHFAMALGTWYTVKYFGGGHIYFIGLANTLVHAILYSYYLLTAYDSKYGKLLWLKKSITTIQLVQFVFFAWSFTNVLLRPTCKFSKLYTVIVLPQNVLMIVLFGNFYFQTYIRAKQPPIEKAETLASNKNGHANIKTH</sequence>
<feature type="transmembrane region" description="Helical" evidence="10">
    <location>
        <begin position="166"/>
        <end position="188"/>
    </location>
</feature>
<comment type="catalytic activity">
    <reaction evidence="10">
        <text>a very-long-chain acyl-CoA + malonyl-CoA + H(+) = a very-long-chain 3-oxoacyl-CoA + CO2 + CoA</text>
        <dbReference type="Rhea" id="RHEA:32727"/>
        <dbReference type="ChEBI" id="CHEBI:15378"/>
        <dbReference type="ChEBI" id="CHEBI:16526"/>
        <dbReference type="ChEBI" id="CHEBI:57287"/>
        <dbReference type="ChEBI" id="CHEBI:57384"/>
        <dbReference type="ChEBI" id="CHEBI:90725"/>
        <dbReference type="ChEBI" id="CHEBI:90736"/>
        <dbReference type="EC" id="2.3.1.199"/>
    </reaction>
</comment>
<evidence type="ECO:0000313" key="11">
    <source>
        <dbReference type="EMBL" id="ENN70420.1"/>
    </source>
</evidence>
<evidence type="ECO:0000313" key="12">
    <source>
        <dbReference type="EnsemblMetazoa" id="XP_019771922.1"/>
    </source>
</evidence>
<evidence type="ECO:0000256" key="5">
    <source>
        <dbReference type="ARBA" id="ARBA00022832"/>
    </source>
</evidence>
<reference evidence="11 13" key="1">
    <citation type="journal article" date="2013" name="Genome Biol.">
        <title>Draft genome of the mountain pine beetle, Dendroctonus ponderosae Hopkins, a major forest pest.</title>
        <authorList>
            <person name="Keeling C.I."/>
            <person name="Yuen M.M."/>
            <person name="Liao N.Y."/>
            <person name="Docking T.R."/>
            <person name="Chan S.K."/>
            <person name="Taylor G.A."/>
            <person name="Palmquist D.L."/>
            <person name="Jackman S.D."/>
            <person name="Nguyen A."/>
            <person name="Li M."/>
            <person name="Henderson H."/>
            <person name="Janes J.K."/>
            <person name="Zhao Y."/>
            <person name="Pandoh P."/>
            <person name="Moore R."/>
            <person name="Sperling F.A."/>
            <person name="Huber D.P."/>
            <person name="Birol I."/>
            <person name="Jones S.J."/>
            <person name="Bohlmann J."/>
        </authorList>
    </citation>
    <scope>NUCLEOTIDE SEQUENCE</scope>
</reference>
<dbReference type="PANTHER" id="PTHR11157:SF21">
    <property type="entry name" value="ELONGATION OF VERY LONG CHAIN FATTY ACIDS PROTEIN"/>
    <property type="match status" value="1"/>
</dbReference>
<reference evidence="12" key="2">
    <citation type="submission" date="2024-08" db="UniProtKB">
        <authorList>
            <consortium name="EnsemblMetazoa"/>
        </authorList>
    </citation>
    <scope>IDENTIFICATION</scope>
</reference>
<keyword evidence="8 10" id="KW-0472">Membrane</keyword>
<evidence type="ECO:0000256" key="9">
    <source>
        <dbReference type="ARBA" id="ARBA00023160"/>
    </source>
</evidence>
<dbReference type="Pfam" id="PF01151">
    <property type="entry name" value="ELO"/>
    <property type="match status" value="1"/>
</dbReference>